<organism evidence="4 5">
    <name type="scientific">Sphingomonas vulcanisoli</name>
    <dbReference type="NCBI Taxonomy" id="1658060"/>
    <lineage>
        <taxon>Bacteria</taxon>
        <taxon>Pseudomonadati</taxon>
        <taxon>Pseudomonadota</taxon>
        <taxon>Alphaproteobacteria</taxon>
        <taxon>Sphingomonadales</taxon>
        <taxon>Sphingomonadaceae</taxon>
        <taxon>Sphingomonas</taxon>
    </lineage>
</organism>
<dbReference type="Pfam" id="PF16220">
    <property type="entry name" value="DUF4880"/>
    <property type="match status" value="1"/>
</dbReference>
<dbReference type="InterPro" id="IPR032623">
    <property type="entry name" value="FecR_N"/>
</dbReference>
<evidence type="ECO:0000259" key="2">
    <source>
        <dbReference type="Pfam" id="PF04773"/>
    </source>
</evidence>
<proteinExistence type="predicted"/>
<evidence type="ECO:0000313" key="4">
    <source>
        <dbReference type="EMBL" id="NIJ08177.1"/>
    </source>
</evidence>
<dbReference type="Gene3D" id="2.60.120.1440">
    <property type="match status" value="1"/>
</dbReference>
<keyword evidence="1 4" id="KW-0812">Transmembrane</keyword>
<keyword evidence="1" id="KW-1133">Transmembrane helix</keyword>
<feature type="transmembrane region" description="Helical" evidence="1">
    <location>
        <begin position="76"/>
        <end position="97"/>
    </location>
</feature>
<dbReference type="EMBL" id="JAAOZC010000004">
    <property type="protein sequence ID" value="NIJ08177.1"/>
    <property type="molecule type" value="Genomic_DNA"/>
</dbReference>
<name>A0ABX0TRN0_9SPHN</name>
<dbReference type="Pfam" id="PF04773">
    <property type="entry name" value="FecR"/>
    <property type="match status" value="1"/>
</dbReference>
<keyword evidence="5" id="KW-1185">Reference proteome</keyword>
<feature type="domain" description="FecR protein" evidence="2">
    <location>
        <begin position="109"/>
        <end position="199"/>
    </location>
</feature>
<dbReference type="PANTHER" id="PTHR30273:SF2">
    <property type="entry name" value="PROTEIN FECR"/>
    <property type="match status" value="1"/>
</dbReference>
<dbReference type="InterPro" id="IPR006860">
    <property type="entry name" value="FecR"/>
</dbReference>
<dbReference type="PANTHER" id="PTHR30273">
    <property type="entry name" value="PERIPLASMIC SIGNAL SENSOR AND SIGMA FACTOR ACTIVATOR FECR-RELATED"/>
    <property type="match status" value="1"/>
</dbReference>
<gene>
    <name evidence="4" type="ORF">FHS31_001794</name>
</gene>
<dbReference type="Proteomes" id="UP000727456">
    <property type="component" value="Unassembled WGS sequence"/>
</dbReference>
<dbReference type="RefSeq" id="WP_167073035.1">
    <property type="nucleotide sequence ID" value="NZ_JAAOZC010000004.1"/>
</dbReference>
<evidence type="ECO:0000313" key="5">
    <source>
        <dbReference type="Proteomes" id="UP000727456"/>
    </source>
</evidence>
<reference evidence="4 5" key="1">
    <citation type="submission" date="2020-03" db="EMBL/GenBank/DDBJ databases">
        <title>Genomic Encyclopedia of Type Strains, Phase III (KMG-III): the genomes of soil and plant-associated and newly described type strains.</title>
        <authorList>
            <person name="Whitman W."/>
        </authorList>
    </citation>
    <scope>NUCLEOTIDE SEQUENCE [LARGE SCALE GENOMIC DNA]</scope>
    <source>
        <strain evidence="4 5">CECT 8804</strain>
    </source>
</reference>
<protein>
    <submittedName>
        <fullName evidence="4">Transmembrane sensor</fullName>
    </submittedName>
</protein>
<dbReference type="InterPro" id="IPR012373">
    <property type="entry name" value="Ferrdict_sens_TM"/>
</dbReference>
<feature type="domain" description="FecR N-terminal" evidence="3">
    <location>
        <begin position="10"/>
        <end position="47"/>
    </location>
</feature>
<accession>A0ABX0TRN0</accession>
<evidence type="ECO:0000256" key="1">
    <source>
        <dbReference type="SAM" id="Phobius"/>
    </source>
</evidence>
<evidence type="ECO:0000259" key="3">
    <source>
        <dbReference type="Pfam" id="PF16220"/>
    </source>
</evidence>
<keyword evidence="1" id="KW-0472">Membrane</keyword>
<comment type="caution">
    <text evidence="4">The sequence shown here is derived from an EMBL/GenBank/DDBJ whole genome shotgun (WGS) entry which is preliminary data.</text>
</comment>
<sequence>MSIQSEQILDEAIAWHLGLEEAGAEDWQHFVEWLEADPRHQEVYDRLTLEEAALAETQAPTPRLPMVRKRPIHRNWVRYGGWAGGALAAAAAAWLAVMPAVMGDSHYLIQTKPGEQRTVTLADGSVVALNGGTTLRLDRKDPRSAELSGGEAFFTVVHHADRPFEVKSGDVVLRDIGTRFAVSRIGGAMDVKVAEGSVQFQPHGARVTLTKGMMLSYNDASAHATVAQIAAENVAGWTRGELDFTGTPMAVAAAELSRTIGAPIQVAAEMADKPFTGTLHVKPASAKTIAKFAELNGATAFRDGPGWRIAPQSERVR</sequence>
<dbReference type="PIRSF" id="PIRSF018266">
    <property type="entry name" value="FecR"/>
    <property type="match status" value="1"/>
</dbReference>